<dbReference type="Proteomes" id="UP000007978">
    <property type="component" value="Chromosome 1"/>
</dbReference>
<feature type="region of interest" description="Disordered" evidence="1">
    <location>
        <begin position="1"/>
        <end position="26"/>
    </location>
</feature>
<accession>K3UEH9</accession>
<gene>
    <name evidence="2" type="ORF">FPSE_09768</name>
</gene>
<sequence>MADLPDTERRRASPTYVEPHKGDLETTREERFECAKKIEEKLRHVYKHTFPLTAIHASIILLVPEGCLKDGGFLDPDEPSPSLKQALQHVAELVGHFIQKSNEDRWPADPTQPKRSETVPTERSLKRPRAAIDSGSAGPESITRDDNDTGCPSYEPKEIQQRAAVDCRQRDNFQCIKPLDSQNPDNETSEDQATEVMIQFNWLECRQGKPNDQVTVMGSSNSMEDLAKRQLFHEANGNPAPDRNESGIIAAGGMDAHTAIISGHVVQVLMPFSDAKKCKLMIDLQWYLIQIAAMSGGARHPELLPQPYVYDPCKRLRRSSSS</sequence>
<dbReference type="AlphaFoldDB" id="K3UEH9"/>
<dbReference type="GeneID" id="20368385"/>
<protein>
    <submittedName>
        <fullName evidence="2">Uncharacterized protein</fullName>
    </submittedName>
</protein>
<feature type="compositionally biased region" description="Basic and acidic residues" evidence="1">
    <location>
        <begin position="1"/>
        <end position="11"/>
    </location>
</feature>
<dbReference type="HOGENOM" id="CLU_039755_2_1_1"/>
<feature type="region of interest" description="Disordered" evidence="1">
    <location>
        <begin position="101"/>
        <end position="154"/>
    </location>
</feature>
<evidence type="ECO:0000313" key="2">
    <source>
        <dbReference type="EMBL" id="EKJ70031.1"/>
    </source>
</evidence>
<evidence type="ECO:0000313" key="3">
    <source>
        <dbReference type="Proteomes" id="UP000007978"/>
    </source>
</evidence>
<proteinExistence type="predicted"/>
<evidence type="ECO:0000256" key="1">
    <source>
        <dbReference type="SAM" id="MobiDB-lite"/>
    </source>
</evidence>
<dbReference type="EMBL" id="AFNW01000317">
    <property type="protein sequence ID" value="EKJ70031.1"/>
    <property type="molecule type" value="Genomic_DNA"/>
</dbReference>
<keyword evidence="3" id="KW-1185">Reference proteome</keyword>
<comment type="caution">
    <text evidence="2">The sequence shown here is derived from an EMBL/GenBank/DDBJ whole genome shotgun (WGS) entry which is preliminary data.</text>
</comment>
<reference evidence="2 3" key="1">
    <citation type="journal article" date="2012" name="PLoS Pathog.">
        <title>Comparative pathogenomics reveals horizontally acquired novel virulence genes in fungi infecting cereal hosts.</title>
        <authorList>
            <person name="Gardiner D.M."/>
            <person name="McDonald M.C."/>
            <person name="Covarelli L."/>
            <person name="Solomon P.S."/>
            <person name="Rusu A.G."/>
            <person name="Marshall M."/>
            <person name="Kazan K."/>
            <person name="Chakraborty S."/>
            <person name="McDonald B.A."/>
            <person name="Manners J.M."/>
        </authorList>
    </citation>
    <scope>NUCLEOTIDE SEQUENCE [LARGE SCALE GENOMIC DNA]</scope>
    <source>
        <strain evidence="2 3">CS3096</strain>
    </source>
</reference>
<dbReference type="RefSeq" id="XP_009261160.1">
    <property type="nucleotide sequence ID" value="XM_009262885.1"/>
</dbReference>
<dbReference type="OrthoDB" id="5416097at2759"/>
<organism evidence="2 3">
    <name type="scientific">Fusarium pseudograminearum (strain CS3096)</name>
    <name type="common">Wheat and barley crown-rot fungus</name>
    <dbReference type="NCBI Taxonomy" id="1028729"/>
    <lineage>
        <taxon>Eukaryota</taxon>
        <taxon>Fungi</taxon>
        <taxon>Dikarya</taxon>
        <taxon>Ascomycota</taxon>
        <taxon>Pezizomycotina</taxon>
        <taxon>Sordariomycetes</taxon>
        <taxon>Hypocreomycetidae</taxon>
        <taxon>Hypocreales</taxon>
        <taxon>Nectriaceae</taxon>
        <taxon>Fusarium</taxon>
    </lineage>
</organism>
<feature type="compositionally biased region" description="Basic and acidic residues" evidence="1">
    <location>
        <begin position="101"/>
        <end position="117"/>
    </location>
</feature>
<name>K3UEH9_FUSPC</name>
<dbReference type="KEGG" id="fpu:FPSE_09768"/>